<evidence type="ECO:0000259" key="1">
    <source>
        <dbReference type="Pfam" id="PF05161"/>
    </source>
</evidence>
<dbReference type="Proteomes" id="UP001324634">
    <property type="component" value="Chromosome"/>
</dbReference>
<dbReference type="EMBL" id="CP139487">
    <property type="protein sequence ID" value="WPU66657.1"/>
    <property type="molecule type" value="Genomic_DNA"/>
</dbReference>
<dbReference type="Pfam" id="PF13660">
    <property type="entry name" value="DUF4147"/>
    <property type="match status" value="1"/>
</dbReference>
<feature type="domain" description="MOFRL-associated" evidence="2">
    <location>
        <begin position="15"/>
        <end position="227"/>
    </location>
</feature>
<dbReference type="SUPFAM" id="SSF82544">
    <property type="entry name" value="GckA/TtuD-like"/>
    <property type="match status" value="1"/>
</dbReference>
<protein>
    <submittedName>
        <fullName evidence="3">DUF4147 domain-containing protein</fullName>
    </submittedName>
</protein>
<organism evidence="3 4">
    <name type="scientific">Peredibacter starrii</name>
    <dbReference type="NCBI Taxonomy" id="28202"/>
    <lineage>
        <taxon>Bacteria</taxon>
        <taxon>Pseudomonadati</taxon>
        <taxon>Bdellovibrionota</taxon>
        <taxon>Bacteriovoracia</taxon>
        <taxon>Bacteriovoracales</taxon>
        <taxon>Bacteriovoracaceae</taxon>
        <taxon>Peredibacter</taxon>
    </lineage>
</organism>
<dbReference type="GO" id="GO:0008887">
    <property type="term" value="F:glycerate kinase activity"/>
    <property type="evidence" value="ECO:0007669"/>
    <property type="project" value="InterPro"/>
</dbReference>
<dbReference type="KEGG" id="psti:SOO65_07855"/>
<keyword evidence="4" id="KW-1185">Reference proteome</keyword>
<dbReference type="GO" id="GO:0005737">
    <property type="term" value="C:cytoplasm"/>
    <property type="evidence" value="ECO:0007669"/>
    <property type="project" value="TreeGrafter"/>
</dbReference>
<reference evidence="3 4" key="1">
    <citation type="submission" date="2023-11" db="EMBL/GenBank/DDBJ databases">
        <title>Peredibacter starrii A3.12.</title>
        <authorList>
            <person name="Mitchell R.J."/>
        </authorList>
    </citation>
    <scope>NUCLEOTIDE SEQUENCE [LARGE SCALE GENOMIC DNA]</scope>
    <source>
        <strain evidence="3 4">A3.12</strain>
    </source>
</reference>
<proteinExistence type="predicted"/>
<dbReference type="PANTHER" id="PTHR12227">
    <property type="entry name" value="GLYCERATE KINASE"/>
    <property type="match status" value="1"/>
</dbReference>
<dbReference type="InterPro" id="IPR039760">
    <property type="entry name" value="MOFRL_protein"/>
</dbReference>
<accession>A0AAX4HTY4</accession>
<dbReference type="PANTHER" id="PTHR12227:SF0">
    <property type="entry name" value="GLYCERATE KINASE"/>
    <property type="match status" value="1"/>
</dbReference>
<evidence type="ECO:0000313" key="4">
    <source>
        <dbReference type="Proteomes" id="UP001324634"/>
    </source>
</evidence>
<evidence type="ECO:0000313" key="3">
    <source>
        <dbReference type="EMBL" id="WPU66657.1"/>
    </source>
</evidence>
<feature type="domain" description="MOFRL" evidence="1">
    <location>
        <begin position="288"/>
        <end position="394"/>
    </location>
</feature>
<dbReference type="Gene3D" id="3.40.50.10180">
    <property type="entry name" value="Glycerate kinase, MOFRL-like N-terminal domain"/>
    <property type="match status" value="1"/>
</dbReference>
<dbReference type="InterPro" id="IPR007835">
    <property type="entry name" value="MOFRL"/>
</dbReference>
<dbReference type="InterPro" id="IPR038614">
    <property type="entry name" value="GK_N_sf"/>
</dbReference>
<dbReference type="AlphaFoldDB" id="A0AAX4HTY4"/>
<sequence>MVIEFLRMNKAAQDAEKIFRAGLNRVDSRSMLGQTLKLDGEVLTVQGKSFDLKAYKRIFVFGVGKASSRMALGLIDVLGKRIDAGLIITKDGHSESLPSHFFQLESSHPVPDERSVEAGRKLYEFCEKAKADDLVIGLISGGASALAALPIDGVTLAQKQAKTKELLATGATIQEINKVRKSLSKIKGGKLAKVIASATSLNLILSDVLGDDLHTIASGITVPEPGEVGPANLHNLVIGSNRLALAAAEAEAKRLGYKTVILSERLTGEAKDAAHLFASVVDKLEKGVCYLAGGETTVTLKGNGKGGRNQEMALAFLSEMEKRESWPSGVAFLAASTDGTDGPTDAAGAYATEEIYNKAEAEVSEYLERNDSYHFFQKVQGLLKTGPTGTNVCDLQVLVQS</sequence>
<dbReference type="Pfam" id="PF05161">
    <property type="entry name" value="MOFRL"/>
    <property type="match status" value="1"/>
</dbReference>
<dbReference type="InterPro" id="IPR025286">
    <property type="entry name" value="MOFRL_assoc_dom"/>
</dbReference>
<gene>
    <name evidence="3" type="ORF">SOO65_07855</name>
</gene>
<evidence type="ECO:0000259" key="2">
    <source>
        <dbReference type="Pfam" id="PF13660"/>
    </source>
</evidence>
<dbReference type="RefSeq" id="WP_321399090.1">
    <property type="nucleotide sequence ID" value="NZ_CP139487.1"/>
</dbReference>
<name>A0AAX4HTY4_9BACT</name>